<dbReference type="Pfam" id="PF00755">
    <property type="entry name" value="Carn_acyltransf"/>
    <property type="match status" value="1"/>
</dbReference>
<sequence>MEQYYRLFSSYRYPGKTKDILVTTSERDPFDPEHIIVIYLDQ</sequence>
<dbReference type="AlphaFoldDB" id="A0A183JSW7"/>
<dbReference type="SUPFAM" id="SSF52777">
    <property type="entry name" value="CoA-dependent acyltransferases"/>
    <property type="match status" value="1"/>
</dbReference>
<dbReference type="InterPro" id="IPR042231">
    <property type="entry name" value="Cho/carn_acyl_trans_2"/>
</dbReference>
<dbReference type="Proteomes" id="UP000279833">
    <property type="component" value="Unassembled WGS sequence"/>
</dbReference>
<reference evidence="4" key="1">
    <citation type="submission" date="2016-06" db="UniProtKB">
        <authorList>
            <consortium name="WormBaseParasite"/>
        </authorList>
    </citation>
    <scope>IDENTIFICATION</scope>
</reference>
<keyword evidence="3" id="KW-1185">Reference proteome</keyword>
<dbReference type="WBParaSite" id="SCUD_0000580701-mRNA-1">
    <property type="protein sequence ID" value="SCUD_0000580701-mRNA-1"/>
    <property type="gene ID" value="SCUD_0000580701"/>
</dbReference>
<evidence type="ECO:0000259" key="1">
    <source>
        <dbReference type="Pfam" id="PF00755"/>
    </source>
</evidence>
<dbReference type="EMBL" id="UZAK01010445">
    <property type="protein sequence ID" value="VDO98448.1"/>
    <property type="molecule type" value="Genomic_DNA"/>
</dbReference>
<accession>A0A183JSW7</accession>
<feature type="domain" description="Choline/carnitine acyltransferase" evidence="1">
    <location>
        <begin position="1"/>
        <end position="40"/>
    </location>
</feature>
<dbReference type="STRING" id="6186.A0A183JSW7"/>
<gene>
    <name evidence="2" type="ORF">SCUD_LOCUS5808</name>
</gene>
<name>A0A183JSW7_9TREM</name>
<proteinExistence type="predicted"/>
<organism evidence="4">
    <name type="scientific">Schistosoma curassoni</name>
    <dbReference type="NCBI Taxonomy" id="6186"/>
    <lineage>
        <taxon>Eukaryota</taxon>
        <taxon>Metazoa</taxon>
        <taxon>Spiralia</taxon>
        <taxon>Lophotrochozoa</taxon>
        <taxon>Platyhelminthes</taxon>
        <taxon>Trematoda</taxon>
        <taxon>Digenea</taxon>
        <taxon>Strigeidida</taxon>
        <taxon>Schistosomatoidea</taxon>
        <taxon>Schistosomatidae</taxon>
        <taxon>Schistosoma</taxon>
    </lineage>
</organism>
<dbReference type="InterPro" id="IPR039551">
    <property type="entry name" value="Cho/carn_acyl_trans"/>
</dbReference>
<reference evidence="2 3" key="2">
    <citation type="submission" date="2018-11" db="EMBL/GenBank/DDBJ databases">
        <authorList>
            <consortium name="Pathogen Informatics"/>
        </authorList>
    </citation>
    <scope>NUCLEOTIDE SEQUENCE [LARGE SCALE GENOMIC DNA]</scope>
    <source>
        <strain evidence="2">Dakar</strain>
        <strain evidence="3">Dakar, Senegal</strain>
    </source>
</reference>
<dbReference type="Gene3D" id="3.30.559.70">
    <property type="entry name" value="Choline/Carnitine o-acyltransferase, domain 2"/>
    <property type="match status" value="1"/>
</dbReference>
<evidence type="ECO:0000313" key="2">
    <source>
        <dbReference type="EMBL" id="VDO98448.1"/>
    </source>
</evidence>
<protein>
    <submittedName>
        <fullName evidence="4">Carn_acyltransf domain-containing protein</fullName>
    </submittedName>
</protein>
<evidence type="ECO:0000313" key="3">
    <source>
        <dbReference type="Proteomes" id="UP000279833"/>
    </source>
</evidence>
<evidence type="ECO:0000313" key="4">
    <source>
        <dbReference type="WBParaSite" id="SCUD_0000580701-mRNA-1"/>
    </source>
</evidence>